<dbReference type="PANTHER" id="PTHR17985:SF8">
    <property type="entry name" value="TRANSPORT AND GOLGI ORGANIZATION PROTEIN 2 HOMOLOG"/>
    <property type="match status" value="1"/>
</dbReference>
<sequence>MCSVIILRRPGHRWPVIIGANRDEMADRPWKAPDRHWPDRPEVVAGLDVLAGGSWFGINDFGVLACILNRHGTLGPAVDKRSRGELVLEALEHADAADAARALATIEPSSYRGFNLLIADSRDAYWIANREDDSGISLENVPEGVSMLTAHDMNDRRGSPRVARYLDRFRAAPAPDPAGGTDGAGDWDVWAMLLGSRDFAAEAGPAGAMTVVSDTGFGTSSSSLVALPAPGEGRPILRFAAGRPDTTPYERIDAWQDGPEDAPDDTPHT</sequence>
<feature type="compositionally biased region" description="Acidic residues" evidence="1">
    <location>
        <begin position="258"/>
        <end position="269"/>
    </location>
</feature>
<reference evidence="2 3" key="1">
    <citation type="submission" date="2016-10" db="EMBL/GenBank/DDBJ databases">
        <authorList>
            <person name="Varghese N."/>
            <person name="Submissions S."/>
        </authorList>
    </citation>
    <scope>NUCLEOTIDE SEQUENCE [LARGE SCALE GENOMIC DNA]</scope>
    <source>
        <strain evidence="2 3">DSM 18839</strain>
    </source>
</reference>
<dbReference type="PANTHER" id="PTHR17985">
    <property type="entry name" value="SER/THR-RICH PROTEIN T10 IN DGCR REGION"/>
    <property type="match status" value="1"/>
</dbReference>
<dbReference type="AlphaFoldDB" id="A0A8G2BJI7"/>
<protein>
    <submittedName>
        <fullName evidence="2">Transport and Golgi organisation 2</fullName>
    </submittedName>
</protein>
<dbReference type="Gene3D" id="3.60.60.10">
    <property type="entry name" value="Penicillin V Acylase, Chain A"/>
    <property type="match status" value="1"/>
</dbReference>
<proteinExistence type="predicted"/>
<dbReference type="RefSeq" id="WP_093151754.1">
    <property type="nucleotide sequence ID" value="NZ_FNBW01000009.1"/>
</dbReference>
<accession>A0A8G2BJI7</accession>
<dbReference type="InterPro" id="IPR008551">
    <property type="entry name" value="TANGO2"/>
</dbReference>
<dbReference type="Pfam" id="PF05742">
    <property type="entry name" value="TANGO2"/>
    <property type="match status" value="1"/>
</dbReference>
<feature type="region of interest" description="Disordered" evidence="1">
    <location>
        <begin position="241"/>
        <end position="269"/>
    </location>
</feature>
<dbReference type="EMBL" id="FNBW01000009">
    <property type="protein sequence ID" value="SDG05265.1"/>
    <property type="molecule type" value="Genomic_DNA"/>
</dbReference>
<name>A0A8G2BJI7_9PROT</name>
<gene>
    <name evidence="2" type="ORF">SAMN05660686_03224</name>
</gene>
<organism evidence="2 3">
    <name type="scientific">Thalassobaculum litoreum DSM 18839</name>
    <dbReference type="NCBI Taxonomy" id="1123362"/>
    <lineage>
        <taxon>Bacteria</taxon>
        <taxon>Pseudomonadati</taxon>
        <taxon>Pseudomonadota</taxon>
        <taxon>Alphaproteobacteria</taxon>
        <taxon>Rhodospirillales</taxon>
        <taxon>Thalassobaculaceae</taxon>
        <taxon>Thalassobaculum</taxon>
    </lineage>
</organism>
<evidence type="ECO:0000313" key="2">
    <source>
        <dbReference type="EMBL" id="SDG05265.1"/>
    </source>
</evidence>
<dbReference type="Proteomes" id="UP000198615">
    <property type="component" value="Unassembled WGS sequence"/>
</dbReference>
<keyword evidence="3" id="KW-1185">Reference proteome</keyword>
<evidence type="ECO:0000313" key="3">
    <source>
        <dbReference type="Proteomes" id="UP000198615"/>
    </source>
</evidence>
<dbReference type="OrthoDB" id="4380123at2"/>
<comment type="caution">
    <text evidence="2">The sequence shown here is derived from an EMBL/GenBank/DDBJ whole genome shotgun (WGS) entry which is preliminary data.</text>
</comment>
<evidence type="ECO:0000256" key="1">
    <source>
        <dbReference type="SAM" id="MobiDB-lite"/>
    </source>
</evidence>